<comment type="caution">
    <text evidence="1">The sequence shown here is derived from an EMBL/GenBank/DDBJ whole genome shotgun (WGS) entry which is preliminary data.</text>
</comment>
<proteinExistence type="predicted"/>
<sequence>MPAYLVVASAPITLTILPLTVKARFEPSSVSGRAGETKRVTLVMTVDPPFPQGAVPTYVLFPPYNHHDNELSRIVNTGPTQGDGAVMRTEIDFEFFDTLELPDHRTSGLYNLFVFAGDLTGYRVNNYKTSAALDMSLIR</sequence>
<dbReference type="EMBL" id="BMPP01000009">
    <property type="protein sequence ID" value="GGK29359.1"/>
    <property type="molecule type" value="Genomic_DNA"/>
</dbReference>
<keyword evidence="2" id="KW-1185">Reference proteome</keyword>
<evidence type="ECO:0000313" key="2">
    <source>
        <dbReference type="Proteomes" id="UP000647587"/>
    </source>
</evidence>
<protein>
    <recommendedName>
        <fullName evidence="3">DUF4426 domain-containing protein</fullName>
    </recommendedName>
</protein>
<gene>
    <name evidence="1" type="ORF">GCM10008955_23920</name>
</gene>
<name>A0ABQ2F045_9DEIO</name>
<dbReference type="Proteomes" id="UP000647587">
    <property type="component" value="Unassembled WGS sequence"/>
</dbReference>
<dbReference type="RefSeq" id="WP_189008764.1">
    <property type="nucleotide sequence ID" value="NZ_BMPP01000009.1"/>
</dbReference>
<evidence type="ECO:0000313" key="1">
    <source>
        <dbReference type="EMBL" id="GGK29359.1"/>
    </source>
</evidence>
<accession>A0ABQ2F045</accession>
<organism evidence="1 2">
    <name type="scientific">Deinococcus malanensis</name>
    <dbReference type="NCBI Taxonomy" id="1706855"/>
    <lineage>
        <taxon>Bacteria</taxon>
        <taxon>Thermotogati</taxon>
        <taxon>Deinococcota</taxon>
        <taxon>Deinococci</taxon>
        <taxon>Deinococcales</taxon>
        <taxon>Deinococcaceae</taxon>
        <taxon>Deinococcus</taxon>
    </lineage>
</organism>
<reference evidence="2" key="1">
    <citation type="journal article" date="2019" name="Int. J. Syst. Evol. Microbiol.">
        <title>The Global Catalogue of Microorganisms (GCM) 10K type strain sequencing project: providing services to taxonomists for standard genome sequencing and annotation.</title>
        <authorList>
            <consortium name="The Broad Institute Genomics Platform"/>
            <consortium name="The Broad Institute Genome Sequencing Center for Infectious Disease"/>
            <person name="Wu L."/>
            <person name="Ma J."/>
        </authorList>
    </citation>
    <scope>NUCLEOTIDE SEQUENCE [LARGE SCALE GENOMIC DNA]</scope>
    <source>
        <strain evidence="2">JCM 30331</strain>
    </source>
</reference>
<evidence type="ECO:0008006" key="3">
    <source>
        <dbReference type="Google" id="ProtNLM"/>
    </source>
</evidence>